<feature type="compositionally biased region" description="Polar residues" evidence="1">
    <location>
        <begin position="41"/>
        <end position="61"/>
    </location>
</feature>
<proteinExistence type="predicted"/>
<comment type="caution">
    <text evidence="3">The sequence shown here is derived from an EMBL/GenBank/DDBJ whole genome shotgun (WGS) entry which is preliminary data.</text>
</comment>
<dbReference type="Proteomes" id="UP001341840">
    <property type="component" value="Unassembled WGS sequence"/>
</dbReference>
<name>A0ABU6WA36_9FABA</name>
<accession>A0ABU6WA36</accession>
<evidence type="ECO:0000256" key="2">
    <source>
        <dbReference type="SAM" id="SignalP"/>
    </source>
</evidence>
<keyword evidence="4" id="KW-1185">Reference proteome</keyword>
<evidence type="ECO:0000313" key="3">
    <source>
        <dbReference type="EMBL" id="MED6181691.1"/>
    </source>
</evidence>
<protein>
    <submittedName>
        <fullName evidence="3">Uncharacterized protein</fullName>
    </submittedName>
</protein>
<keyword evidence="2" id="KW-0732">Signal</keyword>
<feature type="signal peptide" evidence="2">
    <location>
        <begin position="1"/>
        <end position="17"/>
    </location>
</feature>
<feature type="region of interest" description="Disordered" evidence="1">
    <location>
        <begin position="40"/>
        <end position="61"/>
    </location>
</feature>
<sequence>MYIVLLALAKLPEITQCSVAGSGTEPNFFEGMPLAEAAALGQSSASNSGRSTGNTQATSPSLSHTHTDFTFIAAASHLVSPPHLHCRLLTSGVRCLPLTVVPAARISQLRPPRLFSKLRRPRPSQLELKLCVASSKEFPCERPSAQEDKTTVVSESLLEKSLIVDEPIEVLQKHQLDAIVSSSEIHDALNNNALQELICRINCSPNPENELDKAMTEEAFHLFTDKLKDQYWDVGHRQERSVAVEVEPTPNGLNGD</sequence>
<gene>
    <name evidence="3" type="ORF">PIB30_021619</name>
</gene>
<evidence type="ECO:0000313" key="4">
    <source>
        <dbReference type="Proteomes" id="UP001341840"/>
    </source>
</evidence>
<evidence type="ECO:0000256" key="1">
    <source>
        <dbReference type="SAM" id="MobiDB-lite"/>
    </source>
</evidence>
<reference evidence="3 4" key="1">
    <citation type="journal article" date="2023" name="Plants (Basel)">
        <title>Bridging the Gap: Combining Genomics and Transcriptomics Approaches to Understand Stylosanthes scabra, an Orphan Legume from the Brazilian Caatinga.</title>
        <authorList>
            <person name="Ferreira-Neto J.R.C."/>
            <person name="da Silva M.D."/>
            <person name="Binneck E."/>
            <person name="de Melo N.F."/>
            <person name="da Silva R.H."/>
            <person name="de Melo A.L.T.M."/>
            <person name="Pandolfi V."/>
            <person name="Bustamante F.O."/>
            <person name="Brasileiro-Vidal A.C."/>
            <person name="Benko-Iseppon A.M."/>
        </authorList>
    </citation>
    <scope>NUCLEOTIDE SEQUENCE [LARGE SCALE GENOMIC DNA]</scope>
    <source>
        <tissue evidence="3">Leaves</tissue>
    </source>
</reference>
<dbReference type="EMBL" id="JASCZI010181314">
    <property type="protein sequence ID" value="MED6181691.1"/>
    <property type="molecule type" value="Genomic_DNA"/>
</dbReference>
<feature type="chain" id="PRO_5045451857" evidence="2">
    <location>
        <begin position="18"/>
        <end position="256"/>
    </location>
</feature>
<organism evidence="3 4">
    <name type="scientific">Stylosanthes scabra</name>
    <dbReference type="NCBI Taxonomy" id="79078"/>
    <lineage>
        <taxon>Eukaryota</taxon>
        <taxon>Viridiplantae</taxon>
        <taxon>Streptophyta</taxon>
        <taxon>Embryophyta</taxon>
        <taxon>Tracheophyta</taxon>
        <taxon>Spermatophyta</taxon>
        <taxon>Magnoliopsida</taxon>
        <taxon>eudicotyledons</taxon>
        <taxon>Gunneridae</taxon>
        <taxon>Pentapetalae</taxon>
        <taxon>rosids</taxon>
        <taxon>fabids</taxon>
        <taxon>Fabales</taxon>
        <taxon>Fabaceae</taxon>
        <taxon>Papilionoideae</taxon>
        <taxon>50 kb inversion clade</taxon>
        <taxon>dalbergioids sensu lato</taxon>
        <taxon>Dalbergieae</taxon>
        <taxon>Pterocarpus clade</taxon>
        <taxon>Stylosanthes</taxon>
    </lineage>
</organism>